<dbReference type="AlphaFoldDB" id="A0A445DIE6"/>
<evidence type="ECO:0000256" key="1">
    <source>
        <dbReference type="SAM" id="MobiDB-lite"/>
    </source>
</evidence>
<dbReference type="EMBL" id="SDMP01000004">
    <property type="protein sequence ID" value="RYR62939.1"/>
    <property type="molecule type" value="Genomic_DNA"/>
</dbReference>
<dbReference type="InterPro" id="IPR019080">
    <property type="entry name" value="YqaJ_viral_recombinase"/>
</dbReference>
<dbReference type="InterPro" id="IPR051703">
    <property type="entry name" value="NF-kappa-B_Signaling_Reg"/>
</dbReference>
<proteinExistence type="predicted"/>
<dbReference type="GO" id="GO:0006281">
    <property type="term" value="P:DNA repair"/>
    <property type="evidence" value="ECO:0007669"/>
    <property type="project" value="UniProtKB-ARBA"/>
</dbReference>
<keyword evidence="4" id="KW-1185">Reference proteome</keyword>
<dbReference type="PANTHER" id="PTHR46609">
    <property type="entry name" value="EXONUCLEASE, PHAGE-TYPE/RECB, C-TERMINAL DOMAIN-CONTAINING PROTEIN"/>
    <property type="match status" value="1"/>
</dbReference>
<sequence length="245" mass="27384">MKVVLRKGRAEEKESCRRPCAATVRSVHELPLEPREEEASPSYGARVVAIQPTAGAETREGGRRREERRAAVAVRAVFVVADPLRRRHPATIACSIAVDSGRPPPSHAPSRAPLREREHEQKRRRRATAAVAKPPELHVASTVRNLAVIAGKPCQYYVYGANTENDWLAASPDGVLDRKVFELSSHGVLEIKCPYLNGDMSKAFPWSRIPIRYIPQAQGLMEILGRDWMDFYGSQFFFGDLFISV</sequence>
<feature type="domain" description="YqaJ viral recombinase" evidence="2">
    <location>
        <begin position="162"/>
        <end position="223"/>
    </location>
</feature>
<dbReference type="InterPro" id="IPR011604">
    <property type="entry name" value="PDDEXK-like_dom_sf"/>
</dbReference>
<organism evidence="3 4">
    <name type="scientific">Arachis hypogaea</name>
    <name type="common">Peanut</name>
    <dbReference type="NCBI Taxonomy" id="3818"/>
    <lineage>
        <taxon>Eukaryota</taxon>
        <taxon>Viridiplantae</taxon>
        <taxon>Streptophyta</taxon>
        <taxon>Embryophyta</taxon>
        <taxon>Tracheophyta</taxon>
        <taxon>Spermatophyta</taxon>
        <taxon>Magnoliopsida</taxon>
        <taxon>eudicotyledons</taxon>
        <taxon>Gunneridae</taxon>
        <taxon>Pentapetalae</taxon>
        <taxon>rosids</taxon>
        <taxon>fabids</taxon>
        <taxon>Fabales</taxon>
        <taxon>Fabaceae</taxon>
        <taxon>Papilionoideae</taxon>
        <taxon>50 kb inversion clade</taxon>
        <taxon>dalbergioids sensu lato</taxon>
        <taxon>Dalbergieae</taxon>
        <taxon>Pterocarpus clade</taxon>
        <taxon>Arachis</taxon>
    </lineage>
</organism>
<dbReference type="SUPFAM" id="SSF52980">
    <property type="entry name" value="Restriction endonuclease-like"/>
    <property type="match status" value="1"/>
</dbReference>
<dbReference type="PANTHER" id="PTHR46609:SF4">
    <property type="entry name" value="RESTRICTION ENDONUCLEASE, TYPE II-LIKE SUPERFAMILY PROTEIN"/>
    <property type="match status" value="1"/>
</dbReference>
<protein>
    <recommendedName>
        <fullName evidence="2">YqaJ viral recombinase domain-containing protein</fullName>
    </recommendedName>
</protein>
<comment type="caution">
    <text evidence="3">The sequence shown here is derived from an EMBL/GenBank/DDBJ whole genome shotgun (WGS) entry which is preliminary data.</text>
</comment>
<evidence type="ECO:0000313" key="4">
    <source>
        <dbReference type="Proteomes" id="UP000289738"/>
    </source>
</evidence>
<dbReference type="Pfam" id="PF09588">
    <property type="entry name" value="YqaJ"/>
    <property type="match status" value="1"/>
</dbReference>
<name>A0A445DIE6_ARAHY</name>
<feature type="region of interest" description="Disordered" evidence="1">
    <location>
        <begin position="97"/>
        <end position="128"/>
    </location>
</feature>
<evidence type="ECO:0000259" key="2">
    <source>
        <dbReference type="Pfam" id="PF09588"/>
    </source>
</evidence>
<reference evidence="3 4" key="1">
    <citation type="submission" date="2019-01" db="EMBL/GenBank/DDBJ databases">
        <title>Sequencing of cultivated peanut Arachis hypogaea provides insights into genome evolution and oil improvement.</title>
        <authorList>
            <person name="Chen X."/>
        </authorList>
    </citation>
    <scope>NUCLEOTIDE SEQUENCE [LARGE SCALE GENOMIC DNA]</scope>
    <source>
        <strain evidence="4">cv. Fuhuasheng</strain>
        <tissue evidence="3">Leaves</tissue>
    </source>
</reference>
<gene>
    <name evidence="3" type="ORF">Ahy_A04g020700</name>
</gene>
<dbReference type="InterPro" id="IPR011335">
    <property type="entry name" value="Restrct_endonuc-II-like"/>
</dbReference>
<evidence type="ECO:0000313" key="3">
    <source>
        <dbReference type="EMBL" id="RYR62939.1"/>
    </source>
</evidence>
<accession>A0A445DIE6</accession>
<dbReference type="Gene3D" id="3.90.320.10">
    <property type="match status" value="1"/>
</dbReference>
<dbReference type="Proteomes" id="UP000289738">
    <property type="component" value="Chromosome A04"/>
</dbReference>